<evidence type="ECO:0000259" key="3">
    <source>
        <dbReference type="Pfam" id="PF18914"/>
    </source>
</evidence>
<dbReference type="Proteomes" id="UP000012179">
    <property type="component" value="Chromosome"/>
</dbReference>
<keyword evidence="5" id="KW-1185">Reference proteome</keyword>
<evidence type="ECO:0000313" key="5">
    <source>
        <dbReference type="Proteomes" id="UP000012179"/>
    </source>
</evidence>
<feature type="compositionally biased region" description="Basic and acidic residues" evidence="1">
    <location>
        <begin position="362"/>
        <end position="421"/>
    </location>
</feature>
<gene>
    <name evidence="4" type="ORF">EBAPG3_014015</name>
</gene>
<organism evidence="4 5">
    <name type="scientific">Nitrosospira lacus</name>
    <dbReference type="NCBI Taxonomy" id="1288494"/>
    <lineage>
        <taxon>Bacteria</taxon>
        <taxon>Pseudomonadati</taxon>
        <taxon>Pseudomonadota</taxon>
        <taxon>Betaproteobacteria</taxon>
        <taxon>Nitrosomonadales</taxon>
        <taxon>Nitrosomonadaceae</taxon>
        <taxon>Nitrosospira</taxon>
    </lineage>
</organism>
<keyword evidence="2" id="KW-0732">Signal</keyword>
<feature type="compositionally biased region" description="Basic and acidic residues" evidence="1">
    <location>
        <begin position="473"/>
        <end position="486"/>
    </location>
</feature>
<evidence type="ECO:0000256" key="1">
    <source>
        <dbReference type="SAM" id="MobiDB-lite"/>
    </source>
</evidence>
<evidence type="ECO:0000256" key="2">
    <source>
        <dbReference type="SAM" id="SignalP"/>
    </source>
</evidence>
<dbReference type="InterPro" id="IPR043724">
    <property type="entry name" value="DUF5666"/>
</dbReference>
<feature type="signal peptide" evidence="2">
    <location>
        <begin position="1"/>
        <end position="32"/>
    </location>
</feature>
<dbReference type="Pfam" id="PF18914">
    <property type="entry name" value="DUF5666"/>
    <property type="match status" value="4"/>
</dbReference>
<feature type="compositionally biased region" description="Low complexity" evidence="1">
    <location>
        <begin position="449"/>
        <end position="458"/>
    </location>
</feature>
<feature type="region of interest" description="Disordered" evidence="1">
    <location>
        <begin position="344"/>
        <end position="486"/>
    </location>
</feature>
<feature type="domain" description="DUF5666" evidence="3">
    <location>
        <begin position="114"/>
        <end position="174"/>
    </location>
</feature>
<feature type="chain" id="PRO_5010870220" description="DUF5666 domain-containing protein" evidence="2">
    <location>
        <begin position="33"/>
        <end position="486"/>
    </location>
</feature>
<dbReference type="AlphaFoldDB" id="A0A1W6SSM8"/>
<feature type="compositionally biased region" description="Basic and acidic residues" evidence="1">
    <location>
        <begin position="430"/>
        <end position="448"/>
    </location>
</feature>
<name>A0A1W6SSM8_9PROT</name>
<dbReference type="KEGG" id="nlc:EBAPG3_014015"/>
<accession>A0A1W6SSM8</accession>
<protein>
    <recommendedName>
        <fullName evidence="3">DUF5666 domain-containing protein</fullName>
    </recommendedName>
</protein>
<evidence type="ECO:0000313" key="4">
    <source>
        <dbReference type="EMBL" id="ARO88793.1"/>
    </source>
</evidence>
<feature type="domain" description="DUF5666" evidence="3">
    <location>
        <begin position="182"/>
        <end position="236"/>
    </location>
</feature>
<dbReference type="eggNOG" id="ENOG502ZC7N">
    <property type="taxonomic scope" value="Bacteria"/>
</dbReference>
<feature type="domain" description="DUF5666" evidence="3">
    <location>
        <begin position="248"/>
        <end position="298"/>
    </location>
</feature>
<sequence>MNRLAHTFVQHASICASGIAVLTMMYSGQANATNMCNAGGSPVNPVVVAKTGKKDAGPPVATSGIGGRGALAKSGVGGTGAVTDRSGMGGTGIKEGGIGGTGQMVNDGGIGGTGIIGVITGFASVCVNGVEIQYDATTPVSVDGRPSTAHDLAVGQVIVVRAHGVGTEVTARNIAVVHAVVGPISSVNAASGELHVLGQTVHAKEHGNLANFKTGDWVRVSGHRLANGDVTASRIEPSQQLAEARINGHVTQVDANGFVVDGARVNLDKQSLPTSIARGAEVSVSGHWDGTSLRAHHVQVEPSRDSMGRVEHIVIEGYVHASHGRELDLGIRKVTLDSNLQILGGSADDLKPNQHIQVSGRVGEDQRVTVDRVEVRHERPDQGEERRDRSLRSSNDGRVRDDSKKESERESGRDRSSDSDSRSSGSSGSSRHESEQRSGTEQRSERSDSSGSQGSSGREPIERPSDFQPSGGSRDHDGHHGGHLDR</sequence>
<feature type="domain" description="DUF5666" evidence="3">
    <location>
        <begin position="316"/>
        <end position="373"/>
    </location>
</feature>
<reference evidence="4 5" key="1">
    <citation type="journal article" date="2015" name="Int. J. Syst. Evol. Microbiol.">
        <title>Nitrosospira lacus sp. nov., a psychrotolerant, ammonia-oxidizing bacterium from sandy lake sediment.</title>
        <authorList>
            <person name="Urakawa H."/>
            <person name="Garcia J.C."/>
            <person name="Nielsen J.L."/>
            <person name="Le V.Q."/>
            <person name="Kozlowski J.A."/>
            <person name="Stein L.Y."/>
            <person name="Lim C.K."/>
            <person name="Pommerening-Roser A."/>
            <person name="Martens-Habbena W."/>
            <person name="Stahl D.A."/>
            <person name="Klotz M.G."/>
        </authorList>
    </citation>
    <scope>NUCLEOTIDE SEQUENCE [LARGE SCALE GENOMIC DNA]</scope>
    <source>
        <strain evidence="4 5">APG3</strain>
    </source>
</reference>
<dbReference type="EMBL" id="CP021106">
    <property type="protein sequence ID" value="ARO88793.1"/>
    <property type="molecule type" value="Genomic_DNA"/>
</dbReference>
<proteinExistence type="predicted"/>